<keyword evidence="3" id="KW-1185">Reference proteome</keyword>
<feature type="compositionally biased region" description="Basic and acidic residues" evidence="1">
    <location>
        <begin position="229"/>
        <end position="243"/>
    </location>
</feature>
<gene>
    <name evidence="2" type="ORF">LY90DRAFT_167997</name>
</gene>
<evidence type="ECO:0000313" key="2">
    <source>
        <dbReference type="EMBL" id="ORY73806.1"/>
    </source>
</evidence>
<feature type="compositionally biased region" description="Basic and acidic residues" evidence="1">
    <location>
        <begin position="1"/>
        <end position="19"/>
    </location>
</feature>
<dbReference type="AlphaFoldDB" id="A0A1Y2ERJ2"/>
<evidence type="ECO:0000313" key="3">
    <source>
        <dbReference type="Proteomes" id="UP000193920"/>
    </source>
</evidence>
<comment type="caution">
    <text evidence="2">The sequence shown here is derived from an EMBL/GenBank/DDBJ whole genome shotgun (WGS) entry which is preliminary data.</text>
</comment>
<dbReference type="EMBL" id="MCOG01000032">
    <property type="protein sequence ID" value="ORY73806.1"/>
    <property type="molecule type" value="Genomic_DNA"/>
</dbReference>
<dbReference type="Proteomes" id="UP000193920">
    <property type="component" value="Unassembled WGS sequence"/>
</dbReference>
<feature type="region of interest" description="Disordered" evidence="1">
    <location>
        <begin position="1"/>
        <end position="118"/>
    </location>
</feature>
<feature type="compositionally biased region" description="Basic residues" evidence="1">
    <location>
        <begin position="104"/>
        <end position="113"/>
    </location>
</feature>
<dbReference type="STRING" id="1754190.A0A1Y2ERJ2"/>
<protein>
    <submittedName>
        <fullName evidence="2">Uncharacterized protein</fullName>
    </submittedName>
</protein>
<name>A0A1Y2ERJ2_9FUNG</name>
<organism evidence="2 3">
    <name type="scientific">Neocallimastix californiae</name>
    <dbReference type="NCBI Taxonomy" id="1754190"/>
    <lineage>
        <taxon>Eukaryota</taxon>
        <taxon>Fungi</taxon>
        <taxon>Fungi incertae sedis</taxon>
        <taxon>Chytridiomycota</taxon>
        <taxon>Chytridiomycota incertae sedis</taxon>
        <taxon>Neocallimastigomycetes</taxon>
        <taxon>Neocallimastigales</taxon>
        <taxon>Neocallimastigaceae</taxon>
        <taxon>Neocallimastix</taxon>
    </lineage>
</organism>
<feature type="compositionally biased region" description="Basic and acidic residues" evidence="1">
    <location>
        <begin position="28"/>
        <end position="78"/>
    </location>
</feature>
<dbReference type="OrthoDB" id="442970at2759"/>
<feature type="compositionally biased region" description="Basic residues" evidence="1">
    <location>
        <begin position="247"/>
        <end position="256"/>
    </location>
</feature>
<proteinExistence type="predicted"/>
<reference evidence="2 3" key="1">
    <citation type="submission" date="2016-08" db="EMBL/GenBank/DDBJ databases">
        <title>A Parts List for Fungal Cellulosomes Revealed by Comparative Genomics.</title>
        <authorList>
            <consortium name="DOE Joint Genome Institute"/>
            <person name="Haitjema C.H."/>
            <person name="Gilmore S.P."/>
            <person name="Henske J.K."/>
            <person name="Solomon K.V."/>
            <person name="De Groot R."/>
            <person name="Kuo A."/>
            <person name="Mondo S.J."/>
            <person name="Salamov A.A."/>
            <person name="Labutti K."/>
            <person name="Zhao Z."/>
            <person name="Chiniquy J."/>
            <person name="Barry K."/>
            <person name="Brewer H.M."/>
            <person name="Purvine S.O."/>
            <person name="Wright A.T."/>
            <person name="Boxma B."/>
            <person name="Van Alen T."/>
            <person name="Hackstein J.H."/>
            <person name="Baker S.E."/>
            <person name="Grigoriev I.V."/>
            <person name="O'Malley M.A."/>
        </authorList>
    </citation>
    <scope>NUCLEOTIDE SEQUENCE [LARGE SCALE GENOMIC DNA]</scope>
    <source>
        <strain evidence="2 3">G1</strain>
    </source>
</reference>
<evidence type="ECO:0000256" key="1">
    <source>
        <dbReference type="SAM" id="MobiDB-lite"/>
    </source>
</evidence>
<sequence>MNNDKVKKEKDNKKKEKDVLTNNSNEVDENKEAKKKFKSIDEIKSEKMRNIQDEIDKIKKEFIEKDKKKSSKEKDKDDKKKKKKRGLELLQMEREKYMNSSKAIIKKNKKHKSSHDEDETLKLMLNFKKQLQDITYSENRSNKSRKEQNVEIDEHGLCKLHNKKNCLSCQAMFNERNQKELLGEISDEDDKSDDENWLSHNLVFEDEGSKDIFKVDDYIVIDPREREKQAKKEYYTRKQEKLAKPFKSSHHLHHRH</sequence>
<feature type="region of interest" description="Disordered" evidence="1">
    <location>
        <begin position="229"/>
        <end position="256"/>
    </location>
</feature>
<accession>A0A1Y2ERJ2</accession>